<dbReference type="AlphaFoldDB" id="A0A2H4SUQ8"/>
<feature type="compositionally biased region" description="Basic residues" evidence="1">
    <location>
        <begin position="148"/>
        <end position="164"/>
    </location>
</feature>
<protein>
    <submittedName>
        <fullName evidence="2">Uncharacterized protein</fullName>
    </submittedName>
</protein>
<feature type="region of interest" description="Disordered" evidence="1">
    <location>
        <begin position="117"/>
        <end position="172"/>
    </location>
</feature>
<evidence type="ECO:0000256" key="1">
    <source>
        <dbReference type="SAM" id="MobiDB-lite"/>
    </source>
</evidence>
<evidence type="ECO:0000313" key="3">
    <source>
        <dbReference type="Proteomes" id="UP000323067"/>
    </source>
</evidence>
<evidence type="ECO:0000313" key="2">
    <source>
        <dbReference type="EMBL" id="ATY66849.1"/>
    </source>
</evidence>
<dbReference type="Proteomes" id="UP000323067">
    <property type="component" value="Chromosome ii"/>
</dbReference>
<name>A0A2H4SUQ8_CORMI</name>
<sequence>MAAEDDRRERDAGGFGGSGNEPTRNILIALRYWLCIYPRAVRAARDDAFRMKQGVDTHCGRFLCRRALFAQPQVLIPFISFTLFTFTSTSTKSLPTLKAMDKLRNAKKAAALGADKSRAKPCDMEPNADPRACGGNPGGMTADGKFTGLKRHNALHGKPGTRHSKYPELAKP</sequence>
<gene>
    <name evidence="2" type="ORF">A9K55_000813</name>
</gene>
<dbReference type="VEuPathDB" id="FungiDB:A9K55_000813"/>
<dbReference type="EMBL" id="CP023327">
    <property type="protein sequence ID" value="ATY66849.1"/>
    <property type="molecule type" value="Genomic_DNA"/>
</dbReference>
<accession>A0A2H4SUQ8</accession>
<organism evidence="2 3">
    <name type="scientific">Cordyceps militaris</name>
    <name type="common">Caterpillar fungus</name>
    <name type="synonym">Clavaria militaris</name>
    <dbReference type="NCBI Taxonomy" id="73501"/>
    <lineage>
        <taxon>Eukaryota</taxon>
        <taxon>Fungi</taxon>
        <taxon>Dikarya</taxon>
        <taxon>Ascomycota</taxon>
        <taxon>Pezizomycotina</taxon>
        <taxon>Sordariomycetes</taxon>
        <taxon>Hypocreomycetidae</taxon>
        <taxon>Hypocreales</taxon>
        <taxon>Cordycipitaceae</taxon>
        <taxon>Cordyceps</taxon>
    </lineage>
</organism>
<proteinExistence type="predicted"/>
<reference evidence="2 3" key="1">
    <citation type="journal article" date="2017" name="BMC Genomics">
        <title>Chromosome level assembly and secondary metabolite potential of the parasitic fungus Cordyceps militaris.</title>
        <authorList>
            <person name="Kramer G.J."/>
            <person name="Nodwell J.R."/>
        </authorList>
    </citation>
    <scope>NUCLEOTIDE SEQUENCE [LARGE SCALE GENOMIC DNA]</scope>
    <source>
        <strain evidence="2 3">ATCC 34164</strain>
    </source>
</reference>
<dbReference type="VEuPathDB" id="FungiDB:CCM_04005"/>